<evidence type="ECO:0000313" key="2">
    <source>
        <dbReference type="Proteomes" id="UP001430953"/>
    </source>
</evidence>
<evidence type="ECO:0000313" key="1">
    <source>
        <dbReference type="EMBL" id="KAL0120881.1"/>
    </source>
</evidence>
<reference evidence="1 2" key="1">
    <citation type="submission" date="2023-03" db="EMBL/GenBank/DDBJ databases">
        <title>High recombination rates correlate with genetic variation in Cardiocondyla obscurior ants.</title>
        <authorList>
            <person name="Errbii M."/>
        </authorList>
    </citation>
    <scope>NUCLEOTIDE SEQUENCE [LARGE SCALE GENOMIC DNA]</scope>
    <source>
        <strain evidence="1">Alpha-2009</strain>
        <tissue evidence="1">Whole body</tissue>
    </source>
</reference>
<sequence length="263" mass="29240">MRKTGEREKKKKKSLLLGESFRRSSLYSGAAWSVRRRDCNLTVAGGQSVQSGCGRHHGFVQRRRLLRSLPVMFFRRLRTQCPIARISRVRGRSSTTSIMHLIMRLSLESRHFKRRYLFSVIHMAVLFVVERLNPLTVIVEIIEKVNNMYHVEKVESYVPCSDSYARCVGGCAVGAMSLKAAAERLEQPVQPAPLALVPLGQPEAVAEAASRSEVVGSPSYCSEDAAKRQGSVLIPMPGWGSWELIKGQVNAHSTTSDAALITM</sequence>
<accession>A0AAW2G162</accession>
<proteinExistence type="predicted"/>
<dbReference type="AlphaFoldDB" id="A0AAW2G162"/>
<protein>
    <submittedName>
        <fullName evidence="1">Uncharacterized protein</fullName>
    </submittedName>
</protein>
<name>A0AAW2G162_9HYME</name>
<dbReference type="EMBL" id="JADYXP020000007">
    <property type="protein sequence ID" value="KAL0120881.1"/>
    <property type="molecule type" value="Genomic_DNA"/>
</dbReference>
<dbReference type="Proteomes" id="UP001430953">
    <property type="component" value="Unassembled WGS sequence"/>
</dbReference>
<gene>
    <name evidence="1" type="ORF">PUN28_008511</name>
</gene>
<organism evidence="1 2">
    <name type="scientific">Cardiocondyla obscurior</name>
    <dbReference type="NCBI Taxonomy" id="286306"/>
    <lineage>
        <taxon>Eukaryota</taxon>
        <taxon>Metazoa</taxon>
        <taxon>Ecdysozoa</taxon>
        <taxon>Arthropoda</taxon>
        <taxon>Hexapoda</taxon>
        <taxon>Insecta</taxon>
        <taxon>Pterygota</taxon>
        <taxon>Neoptera</taxon>
        <taxon>Endopterygota</taxon>
        <taxon>Hymenoptera</taxon>
        <taxon>Apocrita</taxon>
        <taxon>Aculeata</taxon>
        <taxon>Formicoidea</taxon>
        <taxon>Formicidae</taxon>
        <taxon>Myrmicinae</taxon>
        <taxon>Cardiocondyla</taxon>
    </lineage>
</organism>
<keyword evidence="2" id="KW-1185">Reference proteome</keyword>
<comment type="caution">
    <text evidence="1">The sequence shown here is derived from an EMBL/GenBank/DDBJ whole genome shotgun (WGS) entry which is preliminary data.</text>
</comment>